<dbReference type="Proteomes" id="UP001224516">
    <property type="component" value="Unassembled WGS sequence"/>
</dbReference>
<reference evidence="1 2" key="1">
    <citation type="submission" date="2023-12" db="EMBL/GenBank/DDBJ databases">
        <title>Evaluation and characterization of a potential secondary metabolite violacein from indigenous Chromobacterium amazonense SAM215.</title>
        <authorList>
            <person name="Tarafdar M.R."/>
            <person name="Abedin S.M."/>
            <person name="Atiqua A."/>
            <person name="Saha A."/>
            <person name="Khan S.N."/>
        </authorList>
    </citation>
    <scope>NUCLEOTIDE SEQUENCE [LARGE SCALE GENOMIC DNA]</scope>
    <source>
        <strain evidence="1 2">SAM215</strain>
    </source>
</reference>
<protein>
    <recommendedName>
        <fullName evidence="3">Transposase</fullName>
    </recommendedName>
</protein>
<dbReference type="RefSeq" id="WP_340224403.1">
    <property type="nucleotide sequence ID" value="NZ_JAVFJF020000013.1"/>
</dbReference>
<keyword evidence="2" id="KW-1185">Reference proteome</keyword>
<organism evidence="1 2">
    <name type="scientific">Chromobacterium amazonense</name>
    <dbReference type="NCBI Taxonomy" id="1382803"/>
    <lineage>
        <taxon>Bacteria</taxon>
        <taxon>Pseudomonadati</taxon>
        <taxon>Pseudomonadota</taxon>
        <taxon>Betaproteobacteria</taxon>
        <taxon>Neisseriales</taxon>
        <taxon>Chromobacteriaceae</taxon>
        <taxon>Chromobacterium</taxon>
    </lineage>
</organism>
<sequence>LRPSGYEPDELPDCSTPRLKSVLRCISCRGVNYKPIHPARQYFELKNFKRLPRRSFILFNRCRAQTHKPSTKARYIDIMVGSVAKATLLRILVELPFD</sequence>
<dbReference type="EMBL" id="JAVFJF020000013">
    <property type="protein sequence ID" value="MEJ8674790.1"/>
    <property type="molecule type" value="Genomic_DNA"/>
</dbReference>
<evidence type="ECO:0008006" key="3">
    <source>
        <dbReference type="Google" id="ProtNLM"/>
    </source>
</evidence>
<name>A0ABU8V0W6_9NEIS</name>
<comment type="caution">
    <text evidence="1">The sequence shown here is derived from an EMBL/GenBank/DDBJ whole genome shotgun (WGS) entry which is preliminary data.</text>
</comment>
<evidence type="ECO:0000313" key="1">
    <source>
        <dbReference type="EMBL" id="MEJ8674790.1"/>
    </source>
</evidence>
<evidence type="ECO:0000313" key="2">
    <source>
        <dbReference type="Proteomes" id="UP001224516"/>
    </source>
</evidence>
<proteinExistence type="predicted"/>
<accession>A0ABU8V0W6</accession>
<gene>
    <name evidence="1" type="ORF">QCL97_008640</name>
</gene>
<feature type="non-terminal residue" evidence="1">
    <location>
        <position position="1"/>
    </location>
</feature>